<sequence>MIHYQLRCESSEDGPHSFDGWFKDSAAFEKLAKAGLVECPVCGGTKVTRALMTPAIARTPGVKGRPEAPPAPAVRPPAPAPAAAPSAPPRAAAGPLPAQVLALLQRIRAEVEKTCDYVGRDFAEEARKLHRQMQEGGTPERRGIYGEATDAEAEALREEGIAVARIPWVPPADA</sequence>
<gene>
    <name evidence="2" type="ORF">K1J50_12965</name>
</gene>
<evidence type="ECO:0000256" key="1">
    <source>
        <dbReference type="SAM" id="MobiDB-lite"/>
    </source>
</evidence>
<comment type="caution">
    <text evidence="2">The sequence shown here is derived from an EMBL/GenBank/DDBJ whole genome shotgun (WGS) entry which is preliminary data.</text>
</comment>
<accession>A0ABS7F455</accession>
<dbReference type="Proteomes" id="UP001519924">
    <property type="component" value="Unassembled WGS sequence"/>
</dbReference>
<reference evidence="2 3" key="1">
    <citation type="submission" date="2021-08" db="EMBL/GenBank/DDBJ databases">
        <title>Caldovatus sediminis gen. nov., sp. nov., a moderately thermophilic bacterium isolated from a hot spring.</title>
        <authorList>
            <person name="Hu C.-J."/>
            <person name="Li W.-J."/>
            <person name="Xian W.-D."/>
        </authorList>
    </citation>
    <scope>NUCLEOTIDE SEQUENCE [LARGE SCALE GENOMIC DNA]</scope>
    <source>
        <strain evidence="2 3">SYSU G05006</strain>
    </source>
</reference>
<dbReference type="Pfam" id="PF06676">
    <property type="entry name" value="DUF1178"/>
    <property type="match status" value="1"/>
</dbReference>
<protein>
    <submittedName>
        <fullName evidence="2">DUF1178 family protein</fullName>
    </submittedName>
</protein>
<dbReference type="InterPro" id="IPR009562">
    <property type="entry name" value="DUF1178"/>
</dbReference>
<proteinExistence type="predicted"/>
<keyword evidence="3" id="KW-1185">Reference proteome</keyword>
<dbReference type="PIRSF" id="PIRSF032131">
    <property type="entry name" value="UCP032131"/>
    <property type="match status" value="1"/>
</dbReference>
<feature type="compositionally biased region" description="Pro residues" evidence="1">
    <location>
        <begin position="67"/>
        <end position="88"/>
    </location>
</feature>
<evidence type="ECO:0000313" key="2">
    <source>
        <dbReference type="EMBL" id="MBW8270392.1"/>
    </source>
</evidence>
<feature type="region of interest" description="Disordered" evidence="1">
    <location>
        <begin position="58"/>
        <end position="92"/>
    </location>
</feature>
<organism evidence="2 3">
    <name type="scientific">Caldovatus aquaticus</name>
    <dbReference type="NCBI Taxonomy" id="2865671"/>
    <lineage>
        <taxon>Bacteria</taxon>
        <taxon>Pseudomonadati</taxon>
        <taxon>Pseudomonadota</taxon>
        <taxon>Alphaproteobacteria</taxon>
        <taxon>Acetobacterales</taxon>
        <taxon>Roseomonadaceae</taxon>
        <taxon>Caldovatus</taxon>
    </lineage>
</organism>
<name>A0ABS7F455_9PROT</name>
<evidence type="ECO:0000313" key="3">
    <source>
        <dbReference type="Proteomes" id="UP001519924"/>
    </source>
</evidence>
<dbReference type="RefSeq" id="WP_220118132.1">
    <property type="nucleotide sequence ID" value="NZ_JAHZUY010000038.1"/>
</dbReference>
<dbReference type="EMBL" id="JAHZUY010000038">
    <property type="protein sequence ID" value="MBW8270392.1"/>
    <property type="molecule type" value="Genomic_DNA"/>
</dbReference>